<accession>A0A921UKY2</accession>
<organism evidence="2 3">
    <name type="scientific">Sorghum bicolor</name>
    <name type="common">Sorghum</name>
    <name type="synonym">Sorghum vulgare</name>
    <dbReference type="NCBI Taxonomy" id="4558"/>
    <lineage>
        <taxon>Eukaryota</taxon>
        <taxon>Viridiplantae</taxon>
        <taxon>Streptophyta</taxon>
        <taxon>Embryophyta</taxon>
        <taxon>Tracheophyta</taxon>
        <taxon>Spermatophyta</taxon>
        <taxon>Magnoliopsida</taxon>
        <taxon>Liliopsida</taxon>
        <taxon>Poales</taxon>
        <taxon>Poaceae</taxon>
        <taxon>PACMAD clade</taxon>
        <taxon>Panicoideae</taxon>
        <taxon>Andropogonodae</taxon>
        <taxon>Andropogoneae</taxon>
        <taxon>Sorghinae</taxon>
        <taxon>Sorghum</taxon>
    </lineage>
</organism>
<feature type="region of interest" description="Disordered" evidence="1">
    <location>
        <begin position="28"/>
        <end position="68"/>
    </location>
</feature>
<sequence>MEPSLCTPHATVTAGANAAPLLSSVRHRGAHRGGGAVRAHRHHKGTAGETGDLHQNQQAVSATGRGPRATPNAALKVGAGVALALALGGVSWTARGGSAGAGPVTQPAMVCALNAVTDAALRASTEQRGAATMKTSVDALSDSLFRREDSPRDRATLMDLVFEQVTKEHITDRGKLTSLLQKEFSASRDSERKLDLGLLLTDVLINQRDWQRAKEVCQQLTGRYQRDSRPYLHLAVINMMIAVEAMLSPDTATNDDIEKMTKTAMDAWKEFKNKSELAKGAADSTA</sequence>
<proteinExistence type="predicted"/>
<dbReference type="EMBL" id="CM027682">
    <property type="protein sequence ID" value="KAG0535978.1"/>
    <property type="molecule type" value="Genomic_DNA"/>
</dbReference>
<protein>
    <submittedName>
        <fullName evidence="2">Uncharacterized protein</fullName>
    </submittedName>
</protein>
<dbReference type="AlphaFoldDB" id="A0A921UKY2"/>
<evidence type="ECO:0000256" key="1">
    <source>
        <dbReference type="SAM" id="MobiDB-lite"/>
    </source>
</evidence>
<name>A0A921UKY2_SORBI</name>
<dbReference type="KEGG" id="sbi:8079526"/>
<gene>
    <name evidence="2" type="ORF">BDA96_03G024500</name>
</gene>
<dbReference type="OrthoDB" id="779264at2759"/>
<dbReference type="Gramene" id="EES02268">
    <property type="protein sequence ID" value="EES02268"/>
    <property type="gene ID" value="SORBI_3003G022500"/>
</dbReference>
<reference evidence="2" key="2">
    <citation type="submission" date="2020-10" db="EMBL/GenBank/DDBJ databases">
        <authorList>
            <person name="Cooper E.A."/>
            <person name="Brenton Z.W."/>
            <person name="Flinn B.S."/>
            <person name="Jenkins J."/>
            <person name="Shu S."/>
            <person name="Flowers D."/>
            <person name="Luo F."/>
            <person name="Wang Y."/>
            <person name="Xia P."/>
            <person name="Barry K."/>
            <person name="Daum C."/>
            <person name="Lipzen A."/>
            <person name="Yoshinaga Y."/>
            <person name="Schmutz J."/>
            <person name="Saski C."/>
            <person name="Vermerris W."/>
            <person name="Kresovich S."/>
        </authorList>
    </citation>
    <scope>NUCLEOTIDE SEQUENCE</scope>
</reference>
<evidence type="ECO:0000313" key="2">
    <source>
        <dbReference type="EMBL" id="KAG0535978.1"/>
    </source>
</evidence>
<evidence type="ECO:0000313" key="3">
    <source>
        <dbReference type="Proteomes" id="UP000807115"/>
    </source>
</evidence>
<dbReference type="OMA" id="LAPRCQW"/>
<reference evidence="2" key="1">
    <citation type="journal article" date="2019" name="BMC Genomics">
        <title>A new reference genome for Sorghum bicolor reveals high levels of sequence similarity between sweet and grain genotypes: implications for the genetics of sugar metabolism.</title>
        <authorList>
            <person name="Cooper E.A."/>
            <person name="Brenton Z.W."/>
            <person name="Flinn B.S."/>
            <person name="Jenkins J."/>
            <person name="Shu S."/>
            <person name="Flowers D."/>
            <person name="Luo F."/>
            <person name="Wang Y."/>
            <person name="Xia P."/>
            <person name="Barry K."/>
            <person name="Daum C."/>
            <person name="Lipzen A."/>
            <person name="Yoshinaga Y."/>
            <person name="Schmutz J."/>
            <person name="Saski C."/>
            <person name="Vermerris W."/>
            <person name="Kresovich S."/>
        </authorList>
    </citation>
    <scope>NUCLEOTIDE SEQUENCE</scope>
</reference>
<comment type="caution">
    <text evidence="2">The sequence shown here is derived from an EMBL/GenBank/DDBJ whole genome shotgun (WGS) entry which is preliminary data.</text>
</comment>
<dbReference type="Proteomes" id="UP000807115">
    <property type="component" value="Chromosome 3"/>
</dbReference>